<dbReference type="EMBL" id="JAMFTS010000003">
    <property type="protein sequence ID" value="KAJ4777405.1"/>
    <property type="molecule type" value="Genomic_DNA"/>
</dbReference>
<evidence type="ECO:0000256" key="3">
    <source>
        <dbReference type="ARBA" id="ARBA00022525"/>
    </source>
</evidence>
<comment type="subcellular location">
    <subcellularLocation>
        <location evidence="1">Secreted</location>
    </subcellularLocation>
</comment>
<comment type="caution">
    <text evidence="6">The sequence shown here is derived from an EMBL/GenBank/DDBJ whole genome shotgun (WGS) entry which is preliminary data.</text>
</comment>
<dbReference type="Pfam" id="PF24300">
    <property type="entry name" value="KWL1"/>
    <property type="match status" value="1"/>
</dbReference>
<dbReference type="Gene3D" id="2.40.40.10">
    <property type="entry name" value="RlpA-like domain"/>
    <property type="match status" value="1"/>
</dbReference>
<dbReference type="SUPFAM" id="SSF50685">
    <property type="entry name" value="Barwin-like endoglucanases"/>
    <property type="match status" value="1"/>
</dbReference>
<protein>
    <submittedName>
        <fullName evidence="6">Ripening-related protein 3</fullName>
    </submittedName>
</protein>
<dbReference type="Proteomes" id="UP001140206">
    <property type="component" value="Chromosome 3"/>
</dbReference>
<evidence type="ECO:0000256" key="4">
    <source>
        <dbReference type="ARBA" id="ARBA00022729"/>
    </source>
</evidence>
<dbReference type="PANTHER" id="PTHR33191:SF58">
    <property type="entry name" value="RIPENING-RELATED PROTEIN 1"/>
    <property type="match status" value="1"/>
</dbReference>
<keyword evidence="3" id="KW-0964">Secreted</keyword>
<dbReference type="CDD" id="cd22270">
    <property type="entry name" value="DPBB_kiwellin-like"/>
    <property type="match status" value="1"/>
</dbReference>
<evidence type="ECO:0000256" key="2">
    <source>
        <dbReference type="ARBA" id="ARBA00005592"/>
    </source>
</evidence>
<accession>A0AAV8ECS0</accession>
<dbReference type="EMBL" id="JAMFTS010000003">
    <property type="protein sequence ID" value="KAJ4774364.1"/>
    <property type="molecule type" value="Genomic_DNA"/>
</dbReference>
<dbReference type="AlphaFoldDB" id="A0AAV8ECS0"/>
<evidence type="ECO:0000313" key="7">
    <source>
        <dbReference type="Proteomes" id="UP001140206"/>
    </source>
</evidence>
<organism evidence="6 7">
    <name type="scientific">Rhynchospora pubera</name>
    <dbReference type="NCBI Taxonomy" id="906938"/>
    <lineage>
        <taxon>Eukaryota</taxon>
        <taxon>Viridiplantae</taxon>
        <taxon>Streptophyta</taxon>
        <taxon>Embryophyta</taxon>
        <taxon>Tracheophyta</taxon>
        <taxon>Spermatophyta</taxon>
        <taxon>Magnoliopsida</taxon>
        <taxon>Liliopsida</taxon>
        <taxon>Poales</taxon>
        <taxon>Cyperaceae</taxon>
        <taxon>Cyperoideae</taxon>
        <taxon>Rhynchosporeae</taxon>
        <taxon>Rhynchospora</taxon>
    </lineage>
</organism>
<comment type="similarity">
    <text evidence="2">Belongs to the kiwellin family.</text>
</comment>
<name>A0AAV8ECS0_9POAL</name>
<evidence type="ECO:0000313" key="6">
    <source>
        <dbReference type="EMBL" id="KAJ4777405.1"/>
    </source>
</evidence>
<dbReference type="PANTHER" id="PTHR33191">
    <property type="entry name" value="RIPENING-RELATED PROTEIN 2-RELATED"/>
    <property type="match status" value="1"/>
</dbReference>
<keyword evidence="4" id="KW-0732">Signal</keyword>
<evidence type="ECO:0000313" key="5">
    <source>
        <dbReference type="EMBL" id="KAJ4774364.1"/>
    </source>
</evidence>
<sequence>MFSNCALWEYLPKILKIDCRRIYIEQTKSSLNPASKPLQSTITLSQINSTPFLKASISISQTMPNSQIFVLLSILLIFLSLPNLNRAAIRIVIGTCHASSYLTGKAGFCTTENYADCCKEGKLYPQYRCSPVVTNTTDAVMDVGGFSQGSDGGSPAECDSNYHNDTDMVVALSTGWYNGGSRCLKKIRINGNGKSVLATVVDECDSLNGCTSDQNFEPPCPYNVINASPGVWGALGIPTDKQEVPITWSDA</sequence>
<dbReference type="InterPro" id="IPR036908">
    <property type="entry name" value="RlpA-like_sf"/>
</dbReference>
<evidence type="ECO:0000256" key="1">
    <source>
        <dbReference type="ARBA" id="ARBA00004613"/>
    </source>
</evidence>
<dbReference type="GO" id="GO:0005576">
    <property type="term" value="C:extracellular region"/>
    <property type="evidence" value="ECO:0007669"/>
    <property type="project" value="UniProtKB-SubCell"/>
</dbReference>
<keyword evidence="7" id="KW-1185">Reference proteome</keyword>
<dbReference type="InterPro" id="IPR039271">
    <property type="entry name" value="Kiwellin-like"/>
</dbReference>
<proteinExistence type="inferred from homology"/>
<reference evidence="6" key="1">
    <citation type="submission" date="2022-08" db="EMBL/GenBank/DDBJ databases">
        <authorList>
            <person name="Marques A."/>
        </authorList>
    </citation>
    <scope>NUCLEOTIDE SEQUENCE</scope>
    <source>
        <strain evidence="6">RhyPub2mFocal</strain>
        <tissue evidence="6">Leaves</tissue>
    </source>
</reference>
<gene>
    <name evidence="5" type="ORF">LUZ62_058621</name>
    <name evidence="6" type="ORF">LUZ62_061662</name>
</gene>